<reference evidence="5" key="1">
    <citation type="journal article" date="2019" name="Int. J. Syst. Evol. Microbiol.">
        <title>The Global Catalogue of Microorganisms (GCM) 10K type strain sequencing project: providing services to taxonomists for standard genome sequencing and annotation.</title>
        <authorList>
            <consortium name="The Broad Institute Genomics Platform"/>
            <consortium name="The Broad Institute Genome Sequencing Center for Infectious Disease"/>
            <person name="Wu L."/>
            <person name="Ma J."/>
        </authorList>
    </citation>
    <scope>NUCLEOTIDE SEQUENCE [LARGE SCALE GENOMIC DNA]</scope>
    <source>
        <strain evidence="5">CCUG 56029</strain>
    </source>
</reference>
<dbReference type="PANTHER" id="PTHR37423">
    <property type="entry name" value="SOLUBLE LYTIC MUREIN TRANSGLYCOSYLASE-RELATED"/>
    <property type="match status" value="1"/>
</dbReference>
<sequence length="217" mass="23498">MVHPVISRIVGVGLTVILGLSPVYKPSLASAEGLRLSGASSKSRVSQFQRQTQLIDRRLAGQYAQSARLRPNAPKVASFAALTPAPSRAIPAYRGRYKGQYLAHAKAMAQKHGIPENLFLRLVQQESGWNPSARSNKGAMGLAQLMPGTAAKLGVNPADPRQNLEGGARYLKMMYSRFGDWRLALAAYNAGPEAVARYKGIPPYSETKNYVRVIHGG</sequence>
<feature type="domain" description="Transglycosylase SLT" evidence="3">
    <location>
        <begin position="106"/>
        <end position="209"/>
    </location>
</feature>
<keyword evidence="5" id="KW-1185">Reference proteome</keyword>
<dbReference type="Pfam" id="PF01464">
    <property type="entry name" value="SLT"/>
    <property type="match status" value="1"/>
</dbReference>
<comment type="caution">
    <text evidence="4">The sequence shown here is derived from an EMBL/GenBank/DDBJ whole genome shotgun (WGS) entry which is preliminary data.</text>
</comment>
<dbReference type="PANTHER" id="PTHR37423:SF2">
    <property type="entry name" value="MEMBRANE-BOUND LYTIC MUREIN TRANSGLYCOSYLASE C"/>
    <property type="match status" value="1"/>
</dbReference>
<dbReference type="EMBL" id="JBHUEN010000013">
    <property type="protein sequence ID" value="MFD1880980.1"/>
    <property type="molecule type" value="Genomic_DNA"/>
</dbReference>
<comment type="similarity">
    <text evidence="2">Belongs to the virb1 family.</text>
</comment>
<dbReference type="SUPFAM" id="SSF53955">
    <property type="entry name" value="Lysozyme-like"/>
    <property type="match status" value="1"/>
</dbReference>
<dbReference type="Proteomes" id="UP001597213">
    <property type="component" value="Unassembled WGS sequence"/>
</dbReference>
<protein>
    <submittedName>
        <fullName evidence="4">Lytic transglycosylase domain-containing protein</fullName>
    </submittedName>
</protein>
<dbReference type="Gene3D" id="1.10.530.10">
    <property type="match status" value="1"/>
</dbReference>
<dbReference type="InterPro" id="IPR008258">
    <property type="entry name" value="Transglycosylase_SLT_dom_1"/>
</dbReference>
<gene>
    <name evidence="4" type="ORF">ACFSCT_04540</name>
</gene>
<name>A0ABW4R5F8_9RHOB</name>
<accession>A0ABW4R5F8</accession>
<proteinExistence type="inferred from homology"/>
<dbReference type="InterPro" id="IPR023346">
    <property type="entry name" value="Lysozyme-like_dom_sf"/>
</dbReference>
<dbReference type="CDD" id="cd00254">
    <property type="entry name" value="LT-like"/>
    <property type="match status" value="1"/>
</dbReference>
<evidence type="ECO:0000259" key="3">
    <source>
        <dbReference type="Pfam" id="PF01464"/>
    </source>
</evidence>
<evidence type="ECO:0000256" key="2">
    <source>
        <dbReference type="ARBA" id="ARBA00009387"/>
    </source>
</evidence>
<organism evidence="4 5">
    <name type="scientific">Paracoccus pacificus</name>
    <dbReference type="NCBI Taxonomy" id="1463598"/>
    <lineage>
        <taxon>Bacteria</taxon>
        <taxon>Pseudomonadati</taxon>
        <taxon>Pseudomonadota</taxon>
        <taxon>Alphaproteobacteria</taxon>
        <taxon>Rhodobacterales</taxon>
        <taxon>Paracoccaceae</taxon>
        <taxon>Paracoccus</taxon>
    </lineage>
</organism>
<dbReference type="RefSeq" id="WP_379140465.1">
    <property type="nucleotide sequence ID" value="NZ_JBHUEN010000013.1"/>
</dbReference>
<comment type="similarity">
    <text evidence="1">Belongs to the transglycosylase Slt family.</text>
</comment>
<evidence type="ECO:0000313" key="4">
    <source>
        <dbReference type="EMBL" id="MFD1880980.1"/>
    </source>
</evidence>
<evidence type="ECO:0000256" key="1">
    <source>
        <dbReference type="ARBA" id="ARBA00007734"/>
    </source>
</evidence>
<evidence type="ECO:0000313" key="5">
    <source>
        <dbReference type="Proteomes" id="UP001597213"/>
    </source>
</evidence>